<feature type="domain" description="Amidohydrolase-related" evidence="4">
    <location>
        <begin position="56"/>
        <end position="408"/>
    </location>
</feature>
<comment type="caution">
    <text evidence="5">The sequence shown here is derived from an EMBL/GenBank/DDBJ whole genome shotgun (WGS) entry which is preliminary data.</text>
</comment>
<accession>A0A380L140</accession>
<organism evidence="5 6">
    <name type="scientific">Streptococcus milleri</name>
    <dbReference type="NCBI Taxonomy" id="33040"/>
    <lineage>
        <taxon>Bacteria</taxon>
        <taxon>Bacillati</taxon>
        <taxon>Bacillota</taxon>
        <taxon>Bacilli</taxon>
        <taxon>Lactobacillales</taxon>
        <taxon>Streptococcaceae</taxon>
        <taxon>Streptococcus</taxon>
    </lineage>
</organism>
<dbReference type="FunFam" id="3.20.20.140:FF:000014">
    <property type="entry name" value="5-methylthioadenosine/S-adenosylhomocysteine deaminase"/>
    <property type="match status" value="1"/>
</dbReference>
<dbReference type="SUPFAM" id="SSF51338">
    <property type="entry name" value="Composite domain of metallo-dependent hydrolases"/>
    <property type="match status" value="1"/>
</dbReference>
<dbReference type="CDD" id="cd01298">
    <property type="entry name" value="ATZ_TRZ_like"/>
    <property type="match status" value="1"/>
</dbReference>
<sequence>MKAFKQVNLVTCDADFHVYRNGLLVVNEDKIVYCGSEDATWEARADETVDCEGAWLMPGLVNCHTHSAMTTLRGIRDDSNLHEWLEDYIWPAESEFTPEVTTRAVKLALTEMLQTGTTTFNDMYNPNGVEIGQIHEVVERSKMRCYFSPTLFSSDVETTEETLARTRVIIEKILSYNDDRFKVMVAPHAPYSCSKELLKGSLELARELQLKLHIHVAETQAENDMILERYGKRPLAFLKELGYLEHEGIFAHGVELNEREIEELTASKIHIAHNPISNLKLASGIAPVTDLVQAGVTVGLATDSVASNNNLDMFEESRTAALLQKMRTGDATQFTIEQALKTMTIEGAKALGMDDQIGSLEVGKQADFLIIQPKGKVHLYPEEKMLSHLIYAVKGNDVKDVYIAGEQVVKDGQVLTVELGDL</sequence>
<dbReference type="AlphaFoldDB" id="A0A380L140"/>
<dbReference type="Proteomes" id="UP000255236">
    <property type="component" value="Unassembled WGS sequence"/>
</dbReference>
<dbReference type="Gene3D" id="3.20.20.140">
    <property type="entry name" value="Metal-dependent hydrolases"/>
    <property type="match status" value="1"/>
</dbReference>
<keyword evidence="2 5" id="KW-0378">Hydrolase</keyword>
<evidence type="ECO:0000256" key="3">
    <source>
        <dbReference type="ARBA" id="ARBA00022833"/>
    </source>
</evidence>
<dbReference type="EMBL" id="UHFT01000001">
    <property type="protein sequence ID" value="SUN79535.1"/>
    <property type="molecule type" value="Genomic_DNA"/>
</dbReference>
<dbReference type="SUPFAM" id="SSF51556">
    <property type="entry name" value="Metallo-dependent hydrolases"/>
    <property type="match status" value="1"/>
</dbReference>
<dbReference type="InterPro" id="IPR050287">
    <property type="entry name" value="MTA/SAH_deaminase"/>
</dbReference>
<dbReference type="GO" id="GO:0046872">
    <property type="term" value="F:metal ion binding"/>
    <property type="evidence" value="ECO:0007669"/>
    <property type="project" value="UniProtKB-KW"/>
</dbReference>
<gene>
    <name evidence="5" type="primary">mtaD</name>
    <name evidence="5" type="ORF">NCTC11063_00237</name>
</gene>
<evidence type="ECO:0000259" key="4">
    <source>
        <dbReference type="Pfam" id="PF01979"/>
    </source>
</evidence>
<dbReference type="InterPro" id="IPR032466">
    <property type="entry name" value="Metal_Hydrolase"/>
</dbReference>
<dbReference type="InterPro" id="IPR011059">
    <property type="entry name" value="Metal-dep_hydrolase_composite"/>
</dbReference>
<dbReference type="PANTHER" id="PTHR43794:SF11">
    <property type="entry name" value="AMIDOHYDROLASE-RELATED DOMAIN-CONTAINING PROTEIN"/>
    <property type="match status" value="1"/>
</dbReference>
<evidence type="ECO:0000313" key="5">
    <source>
        <dbReference type="EMBL" id="SUN79535.1"/>
    </source>
</evidence>
<dbReference type="Gene3D" id="2.30.40.10">
    <property type="entry name" value="Urease, subunit C, domain 1"/>
    <property type="match status" value="1"/>
</dbReference>
<keyword evidence="3" id="KW-0862">Zinc</keyword>
<evidence type="ECO:0000256" key="1">
    <source>
        <dbReference type="ARBA" id="ARBA00022723"/>
    </source>
</evidence>
<dbReference type="GO" id="GO:0050270">
    <property type="term" value="F:S-adenosylhomocysteine deaminase activity"/>
    <property type="evidence" value="ECO:0007669"/>
    <property type="project" value="UniProtKB-EC"/>
</dbReference>
<evidence type="ECO:0000256" key="2">
    <source>
        <dbReference type="ARBA" id="ARBA00022801"/>
    </source>
</evidence>
<reference evidence="5" key="1">
    <citation type="submission" date="2018-06" db="EMBL/GenBank/DDBJ databases">
        <authorList>
            <consortium name="Pathogen Informatics"/>
            <person name="Doyle S."/>
        </authorList>
    </citation>
    <scope>NUCLEOTIDE SEQUENCE [LARGE SCALE GENOMIC DNA]</scope>
    <source>
        <strain evidence="5">NCTC11063</strain>
    </source>
</reference>
<dbReference type="NCBIfam" id="NF005211">
    <property type="entry name" value="PRK06687.1"/>
    <property type="match status" value="1"/>
</dbReference>
<dbReference type="PANTHER" id="PTHR43794">
    <property type="entry name" value="AMINOHYDROLASE SSNA-RELATED"/>
    <property type="match status" value="1"/>
</dbReference>
<dbReference type="EC" id="3.5.4.28" evidence="5"/>
<proteinExistence type="predicted"/>
<protein>
    <submittedName>
        <fullName evidence="5">Chlorohydrolase</fullName>
        <ecNumber evidence="5">3.5.4.28</ecNumber>
    </submittedName>
</protein>
<dbReference type="Pfam" id="PF01979">
    <property type="entry name" value="Amidohydro_1"/>
    <property type="match status" value="1"/>
</dbReference>
<dbReference type="RefSeq" id="WP_115262837.1">
    <property type="nucleotide sequence ID" value="NZ_UHFT01000001.1"/>
</dbReference>
<keyword evidence="6" id="KW-1185">Reference proteome</keyword>
<evidence type="ECO:0000313" key="6">
    <source>
        <dbReference type="Proteomes" id="UP000255236"/>
    </source>
</evidence>
<keyword evidence="1" id="KW-0479">Metal-binding</keyword>
<name>A0A380L140_9STRE</name>
<dbReference type="InterPro" id="IPR006680">
    <property type="entry name" value="Amidohydro-rel"/>
</dbReference>